<dbReference type="GO" id="GO:0016787">
    <property type="term" value="F:hydrolase activity"/>
    <property type="evidence" value="ECO:0007669"/>
    <property type="project" value="UniProtKB-KW"/>
</dbReference>
<evidence type="ECO:0000256" key="3">
    <source>
        <dbReference type="PIRNR" id="PIRNR033490"/>
    </source>
</evidence>
<dbReference type="GO" id="GO:0006402">
    <property type="term" value="P:mRNA catabolic process"/>
    <property type="evidence" value="ECO:0007669"/>
    <property type="project" value="TreeGrafter"/>
</dbReference>
<dbReference type="SUPFAM" id="SSF50118">
    <property type="entry name" value="Cell growth inhibitor/plasmid maintenance toxic component"/>
    <property type="match status" value="1"/>
</dbReference>
<dbReference type="GO" id="GO:0004521">
    <property type="term" value="F:RNA endonuclease activity"/>
    <property type="evidence" value="ECO:0007669"/>
    <property type="project" value="TreeGrafter"/>
</dbReference>
<dbReference type="OrthoDB" id="9793906at2"/>
<dbReference type="GO" id="GO:0003677">
    <property type="term" value="F:DNA binding"/>
    <property type="evidence" value="ECO:0007669"/>
    <property type="project" value="InterPro"/>
</dbReference>
<gene>
    <name evidence="4" type="ORF">CP500_001230</name>
</gene>
<dbReference type="RefSeq" id="WP_096829050.1">
    <property type="nucleotide sequence ID" value="NZ_NXIB02000004.1"/>
</dbReference>
<dbReference type="Gene3D" id="2.30.30.110">
    <property type="match status" value="1"/>
</dbReference>
<dbReference type="PANTHER" id="PTHR33988">
    <property type="entry name" value="ENDORIBONUCLEASE MAZF-RELATED"/>
    <property type="match status" value="1"/>
</dbReference>
<sequence length="113" mass="12763">MRRGEIWLVALEPTVGAEIGKTRPVVIVSDETVGILLLEVIVPITDWKQRYSERNWMVRLEPSRENGLAKLSAADTFQVRSVSQQRFVRQLGVLSDTIMAEISEALEIVLDLD</sequence>
<evidence type="ECO:0000313" key="4">
    <source>
        <dbReference type="EMBL" id="PHX57178.1"/>
    </source>
</evidence>
<dbReference type="GO" id="GO:0016075">
    <property type="term" value="P:rRNA catabolic process"/>
    <property type="evidence" value="ECO:0007669"/>
    <property type="project" value="TreeGrafter"/>
</dbReference>
<comment type="function">
    <text evidence="3">Toxic component of a type II toxin-antitoxin (TA) system.</text>
</comment>
<evidence type="ECO:0000313" key="5">
    <source>
        <dbReference type="Proteomes" id="UP000226442"/>
    </source>
</evidence>
<keyword evidence="3" id="KW-0378">Hydrolase</keyword>
<proteinExistence type="inferred from homology"/>
<dbReference type="Pfam" id="PF02452">
    <property type="entry name" value="PemK_toxin"/>
    <property type="match status" value="1"/>
</dbReference>
<dbReference type="AlphaFoldDB" id="A0A2G4F600"/>
<dbReference type="EC" id="3.1.-.-" evidence="3"/>
<reference evidence="4" key="1">
    <citation type="submission" date="2017-10" db="EMBL/GenBank/DDBJ databases">
        <title>Draft genome sequence of the planktic cyanobacteria Tychonema bourrellyi isolated from alpine lentic freshwater.</title>
        <authorList>
            <person name="Tett A."/>
            <person name="Armanini F."/>
            <person name="Asnicar F."/>
            <person name="Boscaini A."/>
            <person name="Pasolli E."/>
            <person name="Zolfo M."/>
            <person name="Donati C."/>
            <person name="Salmaso N."/>
            <person name="Segata N."/>
        </authorList>
    </citation>
    <scope>NUCLEOTIDE SEQUENCE</scope>
    <source>
        <strain evidence="4">FEM_GT703</strain>
    </source>
</reference>
<dbReference type="PIRSF" id="PIRSF033490">
    <property type="entry name" value="MazF"/>
    <property type="match status" value="1"/>
</dbReference>
<comment type="caution">
    <text evidence="4">The sequence shown here is derived from an EMBL/GenBank/DDBJ whole genome shotgun (WGS) entry which is preliminary data.</text>
</comment>
<keyword evidence="2" id="KW-1277">Toxin-antitoxin system</keyword>
<dbReference type="Proteomes" id="UP000226442">
    <property type="component" value="Unassembled WGS sequence"/>
</dbReference>
<dbReference type="PANTHER" id="PTHR33988:SF1">
    <property type="entry name" value="ENDORIBONUCLEASE MAZF7-RELATED"/>
    <property type="match status" value="1"/>
</dbReference>
<comment type="similarity">
    <text evidence="1 3">Belongs to the PemK/MazF family.</text>
</comment>
<accession>A0A2G4F600</accession>
<keyword evidence="5" id="KW-1185">Reference proteome</keyword>
<dbReference type="InterPro" id="IPR011067">
    <property type="entry name" value="Plasmid_toxin/cell-grow_inhib"/>
</dbReference>
<dbReference type="EMBL" id="NXIB02000004">
    <property type="protein sequence ID" value="PHX57178.1"/>
    <property type="molecule type" value="Genomic_DNA"/>
</dbReference>
<dbReference type="InterPro" id="IPR003477">
    <property type="entry name" value="PemK-like"/>
</dbReference>
<keyword evidence="3" id="KW-0255">Endonuclease</keyword>
<protein>
    <recommendedName>
        <fullName evidence="3">mRNA interferase</fullName>
        <ecNumber evidence="3">3.1.-.-</ecNumber>
    </recommendedName>
</protein>
<name>A0A2G4F600_9CYAN</name>
<organism evidence="4 5">
    <name type="scientific">Tychonema bourrellyi FEM_GT703</name>
    <dbReference type="NCBI Taxonomy" id="2040638"/>
    <lineage>
        <taxon>Bacteria</taxon>
        <taxon>Bacillati</taxon>
        <taxon>Cyanobacteriota</taxon>
        <taxon>Cyanophyceae</taxon>
        <taxon>Oscillatoriophycideae</taxon>
        <taxon>Oscillatoriales</taxon>
        <taxon>Microcoleaceae</taxon>
        <taxon>Tychonema</taxon>
    </lineage>
</organism>
<evidence type="ECO:0000256" key="2">
    <source>
        <dbReference type="ARBA" id="ARBA00022649"/>
    </source>
</evidence>
<keyword evidence="3" id="KW-0540">Nuclease</keyword>
<evidence type="ECO:0000256" key="1">
    <source>
        <dbReference type="ARBA" id="ARBA00007521"/>
    </source>
</evidence>